<evidence type="ECO:0000256" key="7">
    <source>
        <dbReference type="SAM" id="MobiDB-lite"/>
    </source>
</evidence>
<dbReference type="SUPFAM" id="SSF50978">
    <property type="entry name" value="WD40 repeat-like"/>
    <property type="match status" value="1"/>
</dbReference>
<feature type="repeat" description="WD" evidence="6">
    <location>
        <begin position="417"/>
        <end position="459"/>
    </location>
</feature>
<evidence type="ECO:0000256" key="4">
    <source>
        <dbReference type="ARBA" id="ARBA00022786"/>
    </source>
</evidence>
<keyword evidence="2 6" id="KW-0853">WD repeat</keyword>
<accession>A0A9N9GMI5</accession>
<name>A0A9N9GMI5_9GLOM</name>
<evidence type="ECO:0000256" key="6">
    <source>
        <dbReference type="PROSITE-ProRule" id="PRU00221"/>
    </source>
</evidence>
<feature type="region of interest" description="Disordered" evidence="7">
    <location>
        <begin position="250"/>
        <end position="275"/>
    </location>
</feature>
<evidence type="ECO:0000313" key="8">
    <source>
        <dbReference type="EMBL" id="CAG8616494.1"/>
    </source>
</evidence>
<sequence length="476" mass="53330">MLKKRTKYEDLWSSVLANKENIRKSNVEKEKGKLLGATKGQPAVRQYFECTNLQALSRRELWGNPSGKWNGSKRWCASTKFYIKDLMSYDTDVYKFMGQCGYITPFVCAFSHSARGGKYIAVGDEEGGIGFIDSRKDNKIELESARKQFVAHDNAIFDLQWSRDDSTIISASGDQTARLWDVEKQKCKAVLRGHSCSIKVVAYNHKDTNVWATASRDGNIFIWDVRTSGSAEKAGARHVRPTVGIISAHGQQNNSKSVTKTKARSSAGPIRSNPTSSVTGVQWLRHFDYLLASSGALDGIIKYWDIRKLSPHRGTPEPLTTSVDGSTSKRPHGVSTLLLDHTGTRLFANSTDNHIYMYDAIRLGPPLSRFTHPAYRCSSFYVRMSISPDGRFLVSGSSDKRMYIWEMDAPGEKPVILKGHENEVSSVNWCKTDLGLLASVSDDTSLRLWRVQQSMSEQCRQNPNLLDQHWGVVVDS</sequence>
<organism evidence="8 9">
    <name type="scientific">Paraglomus brasilianum</name>
    <dbReference type="NCBI Taxonomy" id="144538"/>
    <lineage>
        <taxon>Eukaryota</taxon>
        <taxon>Fungi</taxon>
        <taxon>Fungi incertae sedis</taxon>
        <taxon>Mucoromycota</taxon>
        <taxon>Glomeromycotina</taxon>
        <taxon>Glomeromycetes</taxon>
        <taxon>Paraglomerales</taxon>
        <taxon>Paraglomeraceae</taxon>
        <taxon>Paraglomus</taxon>
    </lineage>
</organism>
<keyword evidence="4" id="KW-0833">Ubl conjugation pathway</keyword>
<dbReference type="GO" id="GO:0043161">
    <property type="term" value="P:proteasome-mediated ubiquitin-dependent protein catabolic process"/>
    <property type="evidence" value="ECO:0007669"/>
    <property type="project" value="TreeGrafter"/>
</dbReference>
<dbReference type="PANTHER" id="PTHR22852">
    <property type="entry name" value="LETHAL 2 DENTICLELESS PROTEIN RETINOIC ACID-REGULATED NUCLEAR MATRIX-ASSOCIATED PROTEIN"/>
    <property type="match status" value="1"/>
</dbReference>
<dbReference type="OrthoDB" id="2096344at2759"/>
<dbReference type="Gene3D" id="2.130.10.10">
    <property type="entry name" value="YVTN repeat-like/Quinoprotein amine dehydrogenase"/>
    <property type="match status" value="2"/>
</dbReference>
<dbReference type="PROSITE" id="PS00678">
    <property type="entry name" value="WD_REPEATS_1"/>
    <property type="match status" value="2"/>
</dbReference>
<comment type="pathway">
    <text evidence="1">Protein modification; protein ubiquitination.</text>
</comment>
<evidence type="ECO:0000256" key="3">
    <source>
        <dbReference type="ARBA" id="ARBA00022737"/>
    </source>
</evidence>
<dbReference type="PROSITE" id="PS50294">
    <property type="entry name" value="WD_REPEATS_REGION"/>
    <property type="match status" value="3"/>
</dbReference>
<reference evidence="8" key="1">
    <citation type="submission" date="2021-06" db="EMBL/GenBank/DDBJ databases">
        <authorList>
            <person name="Kallberg Y."/>
            <person name="Tangrot J."/>
            <person name="Rosling A."/>
        </authorList>
    </citation>
    <scope>NUCLEOTIDE SEQUENCE</scope>
    <source>
        <strain evidence="8">BR232B</strain>
    </source>
</reference>
<proteinExistence type="inferred from homology"/>
<feature type="repeat" description="WD" evidence="6">
    <location>
        <begin position="384"/>
        <end position="408"/>
    </location>
</feature>
<dbReference type="GO" id="GO:0030674">
    <property type="term" value="F:protein-macromolecule adaptor activity"/>
    <property type="evidence" value="ECO:0007669"/>
    <property type="project" value="TreeGrafter"/>
</dbReference>
<keyword evidence="9" id="KW-1185">Reference proteome</keyword>
<dbReference type="PROSITE" id="PS50082">
    <property type="entry name" value="WD_REPEATS_2"/>
    <property type="match status" value="4"/>
</dbReference>
<comment type="similarity">
    <text evidence="5">Belongs to the WD repeat cdt2 family.</text>
</comment>
<dbReference type="AlphaFoldDB" id="A0A9N9GMI5"/>
<protein>
    <submittedName>
        <fullName evidence="8">1410_t:CDS:1</fullName>
    </submittedName>
</protein>
<evidence type="ECO:0000256" key="1">
    <source>
        <dbReference type="ARBA" id="ARBA00004906"/>
    </source>
</evidence>
<dbReference type="InterPro" id="IPR019775">
    <property type="entry name" value="WD40_repeat_CS"/>
</dbReference>
<gene>
    <name evidence="8" type="ORF">PBRASI_LOCUS8459</name>
</gene>
<feature type="compositionally biased region" description="Polar residues" evidence="7">
    <location>
        <begin position="250"/>
        <end position="260"/>
    </location>
</feature>
<feature type="repeat" description="WD" evidence="6">
    <location>
        <begin position="191"/>
        <end position="233"/>
    </location>
</feature>
<keyword evidence="3" id="KW-0677">Repeat</keyword>
<dbReference type="InterPro" id="IPR020472">
    <property type="entry name" value="WD40_PAC1"/>
</dbReference>
<dbReference type="PANTHER" id="PTHR22852:SF0">
    <property type="entry name" value="DENTICLELESS PROTEIN HOMOLOG"/>
    <property type="match status" value="1"/>
</dbReference>
<feature type="repeat" description="WD" evidence="6">
    <location>
        <begin position="149"/>
        <end position="190"/>
    </location>
</feature>
<dbReference type="GO" id="GO:0005634">
    <property type="term" value="C:nucleus"/>
    <property type="evidence" value="ECO:0007669"/>
    <property type="project" value="TreeGrafter"/>
</dbReference>
<dbReference type="EMBL" id="CAJVPI010001520">
    <property type="protein sequence ID" value="CAG8616494.1"/>
    <property type="molecule type" value="Genomic_DNA"/>
</dbReference>
<dbReference type="InterPro" id="IPR051865">
    <property type="entry name" value="WD-repeat_CDT2_adapter"/>
</dbReference>
<evidence type="ECO:0000313" key="9">
    <source>
        <dbReference type="Proteomes" id="UP000789739"/>
    </source>
</evidence>
<evidence type="ECO:0000256" key="2">
    <source>
        <dbReference type="ARBA" id="ARBA00022574"/>
    </source>
</evidence>
<dbReference type="Proteomes" id="UP000789739">
    <property type="component" value="Unassembled WGS sequence"/>
</dbReference>
<dbReference type="SMART" id="SM00320">
    <property type="entry name" value="WD40"/>
    <property type="match status" value="6"/>
</dbReference>
<comment type="caution">
    <text evidence="8">The sequence shown here is derived from an EMBL/GenBank/DDBJ whole genome shotgun (WGS) entry which is preliminary data.</text>
</comment>
<dbReference type="InterPro" id="IPR001680">
    <property type="entry name" value="WD40_rpt"/>
</dbReference>
<dbReference type="InterPro" id="IPR015943">
    <property type="entry name" value="WD40/YVTN_repeat-like_dom_sf"/>
</dbReference>
<dbReference type="InterPro" id="IPR036322">
    <property type="entry name" value="WD40_repeat_dom_sf"/>
</dbReference>
<dbReference type="Pfam" id="PF00400">
    <property type="entry name" value="WD40"/>
    <property type="match status" value="5"/>
</dbReference>
<dbReference type="PRINTS" id="PR00320">
    <property type="entry name" value="GPROTEINBRPT"/>
</dbReference>
<evidence type="ECO:0000256" key="5">
    <source>
        <dbReference type="ARBA" id="ARBA00038344"/>
    </source>
</evidence>